<dbReference type="Proteomes" id="UP000188268">
    <property type="component" value="Unassembled WGS sequence"/>
</dbReference>
<dbReference type="Pfam" id="PF00232">
    <property type="entry name" value="Glyco_hydro_1"/>
    <property type="match status" value="2"/>
</dbReference>
<gene>
    <name evidence="4" type="ORF">CCACVL1_22245</name>
</gene>
<name>A0A1R3H0E5_COCAP</name>
<evidence type="ECO:0000313" key="5">
    <source>
        <dbReference type="Proteomes" id="UP000188268"/>
    </source>
</evidence>
<dbReference type="Gramene" id="OMO63823">
    <property type="protein sequence ID" value="OMO63823"/>
    <property type="gene ID" value="CCACVL1_22245"/>
</dbReference>
<reference evidence="4 5" key="1">
    <citation type="submission" date="2013-09" db="EMBL/GenBank/DDBJ databases">
        <title>Corchorus capsularis genome sequencing.</title>
        <authorList>
            <person name="Alam M."/>
            <person name="Haque M.S."/>
            <person name="Islam M.S."/>
            <person name="Emdad E.M."/>
            <person name="Islam M.M."/>
            <person name="Ahmed B."/>
            <person name="Halim A."/>
            <person name="Hossen Q.M.M."/>
            <person name="Hossain M.Z."/>
            <person name="Ahmed R."/>
            <person name="Khan M.M."/>
            <person name="Islam R."/>
            <person name="Rashid M.M."/>
            <person name="Khan S.A."/>
            <person name="Rahman M.S."/>
            <person name="Alam M."/>
        </authorList>
    </citation>
    <scope>NUCLEOTIDE SEQUENCE [LARGE SCALE GENOMIC DNA]</scope>
    <source>
        <strain evidence="5">cv. CVL-1</strain>
        <tissue evidence="4">Whole seedling</tissue>
    </source>
</reference>
<dbReference type="PANTHER" id="PTHR10353:SF29">
    <property type="entry name" value="BETA-GLUCOSIDASE 11"/>
    <property type="match status" value="1"/>
</dbReference>
<dbReference type="SUPFAM" id="SSF51445">
    <property type="entry name" value="(Trans)glycosidases"/>
    <property type="match status" value="2"/>
</dbReference>
<keyword evidence="5" id="KW-1185">Reference proteome</keyword>
<dbReference type="InterPro" id="IPR001360">
    <property type="entry name" value="Glyco_hydro_1"/>
</dbReference>
<proteinExistence type="inferred from homology"/>
<dbReference type="InterPro" id="IPR033132">
    <property type="entry name" value="GH_1_N_CS"/>
</dbReference>
<dbReference type="OMA" id="TTAYQVE"/>
<evidence type="ECO:0000256" key="2">
    <source>
        <dbReference type="ARBA" id="ARBA00022801"/>
    </source>
</evidence>
<dbReference type="PRINTS" id="PR00131">
    <property type="entry name" value="GLHYDRLASE1"/>
</dbReference>
<dbReference type="GO" id="GO:0008422">
    <property type="term" value="F:beta-glucosidase activity"/>
    <property type="evidence" value="ECO:0007669"/>
    <property type="project" value="TreeGrafter"/>
</dbReference>
<dbReference type="EMBL" id="AWWV01012868">
    <property type="protein sequence ID" value="OMO63823.1"/>
    <property type="molecule type" value="Genomic_DNA"/>
</dbReference>
<comment type="caution">
    <text evidence="4">The sequence shown here is derived from an EMBL/GenBank/DDBJ whole genome shotgun (WGS) entry which is preliminary data.</text>
</comment>
<dbReference type="STRING" id="210143.A0A1R3H0E5"/>
<dbReference type="PANTHER" id="PTHR10353">
    <property type="entry name" value="GLYCOSYL HYDROLASE"/>
    <property type="match status" value="1"/>
</dbReference>
<evidence type="ECO:0000256" key="3">
    <source>
        <dbReference type="RuleBase" id="RU003690"/>
    </source>
</evidence>
<comment type="similarity">
    <text evidence="1 3">Belongs to the glycosyl hydrolase 1 family.</text>
</comment>
<dbReference type="OrthoDB" id="65569at2759"/>
<organism evidence="4 5">
    <name type="scientific">Corchorus capsularis</name>
    <name type="common">Jute</name>
    <dbReference type="NCBI Taxonomy" id="210143"/>
    <lineage>
        <taxon>Eukaryota</taxon>
        <taxon>Viridiplantae</taxon>
        <taxon>Streptophyta</taxon>
        <taxon>Embryophyta</taxon>
        <taxon>Tracheophyta</taxon>
        <taxon>Spermatophyta</taxon>
        <taxon>Magnoliopsida</taxon>
        <taxon>eudicotyledons</taxon>
        <taxon>Gunneridae</taxon>
        <taxon>Pentapetalae</taxon>
        <taxon>rosids</taxon>
        <taxon>malvids</taxon>
        <taxon>Malvales</taxon>
        <taxon>Malvaceae</taxon>
        <taxon>Grewioideae</taxon>
        <taxon>Apeibeae</taxon>
        <taxon>Corchorus</taxon>
    </lineage>
</organism>
<dbReference type="PROSITE" id="PS00653">
    <property type="entry name" value="GLYCOSYL_HYDROL_F1_2"/>
    <property type="match status" value="1"/>
</dbReference>
<dbReference type="InterPro" id="IPR017853">
    <property type="entry name" value="GH"/>
</dbReference>
<protein>
    <submittedName>
        <fullName evidence="4">Glycoside hydrolase, family 1</fullName>
    </submittedName>
</protein>
<accession>A0A1R3H0E5</accession>
<evidence type="ECO:0000313" key="4">
    <source>
        <dbReference type="EMBL" id="OMO63823.1"/>
    </source>
</evidence>
<dbReference type="GO" id="GO:0005975">
    <property type="term" value="P:carbohydrate metabolic process"/>
    <property type="evidence" value="ECO:0007669"/>
    <property type="project" value="InterPro"/>
</dbReference>
<evidence type="ECO:0000256" key="1">
    <source>
        <dbReference type="ARBA" id="ARBA00010838"/>
    </source>
</evidence>
<dbReference type="Gene3D" id="3.20.20.80">
    <property type="entry name" value="Glycosidases"/>
    <property type="match status" value="2"/>
</dbReference>
<keyword evidence="2 4" id="KW-0378">Hydrolase</keyword>
<dbReference type="AlphaFoldDB" id="A0A1R3H0E5"/>
<sequence length="299" mass="33903">MLHLTIAVLSADKYSRYDFPTGFVFGSGTTAYQVEGAAKEDGRTPSVWDTFAHSGYTNGANGDVAVDQYHKYKVYYETSLMRKSTSYDMKMQEKQNGSIGISIYTFGALPNTNSTQDEMAAQRMNDFYIGCLELKQRDFNMDVAATITNMEAIFSDPELPISPWGLQAVLEYIKQAYGNPPVYIVENGQKNKRNSTLEDTPRVEYLQAYIGTVLDAVRNGSDIRGYFSWSLIDVLELLDGFQSGYGFYYVDLDDPELKRQPKLSSYWYSHFLKGGSLSPDHFIQLKNNFSATSNRHFRQ</sequence>